<comment type="caution">
    <text evidence="2">The sequence shown here is derived from an EMBL/GenBank/DDBJ whole genome shotgun (WGS) entry which is preliminary data.</text>
</comment>
<evidence type="ECO:0000313" key="2">
    <source>
        <dbReference type="EMBL" id="GEM46251.1"/>
    </source>
</evidence>
<keyword evidence="1" id="KW-0472">Membrane</keyword>
<evidence type="ECO:0000256" key="1">
    <source>
        <dbReference type="SAM" id="Phobius"/>
    </source>
</evidence>
<keyword evidence="1" id="KW-0812">Transmembrane</keyword>
<name>A0A511N1C7_DEIC1</name>
<feature type="transmembrane region" description="Helical" evidence="1">
    <location>
        <begin position="25"/>
        <end position="41"/>
    </location>
</feature>
<protein>
    <submittedName>
        <fullName evidence="2">Uncharacterized protein</fullName>
    </submittedName>
</protein>
<gene>
    <name evidence="2" type="ORF">DC3_18860</name>
</gene>
<dbReference type="Proteomes" id="UP000321306">
    <property type="component" value="Unassembled WGS sequence"/>
</dbReference>
<dbReference type="EMBL" id="BJXB01000007">
    <property type="protein sequence ID" value="GEM46251.1"/>
    <property type="molecule type" value="Genomic_DNA"/>
</dbReference>
<keyword evidence="1" id="KW-1133">Transmembrane helix</keyword>
<proteinExistence type="predicted"/>
<feature type="transmembrane region" description="Helical" evidence="1">
    <location>
        <begin position="53"/>
        <end position="78"/>
    </location>
</feature>
<reference evidence="2 3" key="1">
    <citation type="submission" date="2019-07" db="EMBL/GenBank/DDBJ databases">
        <title>Whole genome shotgun sequence of Deinococcus cellulosilyticus NBRC 106333.</title>
        <authorList>
            <person name="Hosoyama A."/>
            <person name="Uohara A."/>
            <person name="Ohji S."/>
            <person name="Ichikawa N."/>
        </authorList>
    </citation>
    <scope>NUCLEOTIDE SEQUENCE [LARGE SCALE GENOMIC DNA]</scope>
    <source>
        <strain evidence="2 3">NBRC 106333</strain>
    </source>
</reference>
<keyword evidence="3" id="KW-1185">Reference proteome</keyword>
<evidence type="ECO:0000313" key="3">
    <source>
        <dbReference type="Proteomes" id="UP000321306"/>
    </source>
</evidence>
<dbReference type="AlphaFoldDB" id="A0A511N1C7"/>
<accession>A0A511N1C7</accession>
<organism evidence="2 3">
    <name type="scientific">Deinococcus cellulosilyticus (strain DSM 18568 / NBRC 106333 / KACC 11606 / 5516J-15)</name>
    <dbReference type="NCBI Taxonomy" id="1223518"/>
    <lineage>
        <taxon>Bacteria</taxon>
        <taxon>Thermotogati</taxon>
        <taxon>Deinococcota</taxon>
        <taxon>Deinococci</taxon>
        <taxon>Deinococcales</taxon>
        <taxon>Deinococcaceae</taxon>
        <taxon>Deinococcus</taxon>
    </lineage>
</organism>
<sequence length="84" mass="9714">MVFASTLIGAALLPFLKIPTSEQRGWLYFMWVVDLFLLSYLNKHNGDSGDGVVNYYFFANLFLEVMLVATSILIFDFFSKFSRR</sequence>